<comment type="caution">
    <text evidence="1">The sequence shown here is derived from an EMBL/GenBank/DDBJ whole genome shotgun (WGS) entry which is preliminary data.</text>
</comment>
<gene>
    <name evidence="1" type="ORF">Pyn_38679</name>
</gene>
<protein>
    <submittedName>
        <fullName evidence="1">Uncharacterized protein</fullName>
    </submittedName>
</protein>
<dbReference type="EMBL" id="PJQY01001325">
    <property type="protein sequence ID" value="PQQ03599.1"/>
    <property type="molecule type" value="Genomic_DNA"/>
</dbReference>
<name>A0A314YF35_PRUYE</name>
<evidence type="ECO:0000313" key="1">
    <source>
        <dbReference type="EMBL" id="PQQ03599.1"/>
    </source>
</evidence>
<proteinExistence type="predicted"/>
<dbReference type="AlphaFoldDB" id="A0A314YF35"/>
<dbReference type="PANTHER" id="PTHR31286">
    <property type="entry name" value="GLYCINE-RICH CELL WALL STRUCTURAL PROTEIN 1.8-LIKE"/>
    <property type="match status" value="1"/>
</dbReference>
<dbReference type="PANTHER" id="PTHR31286:SF178">
    <property type="entry name" value="DUF4283 DOMAIN-CONTAINING PROTEIN"/>
    <property type="match status" value="1"/>
</dbReference>
<evidence type="ECO:0000313" key="2">
    <source>
        <dbReference type="Proteomes" id="UP000250321"/>
    </source>
</evidence>
<dbReference type="OrthoDB" id="1751965at2759"/>
<dbReference type="Proteomes" id="UP000250321">
    <property type="component" value="Unassembled WGS sequence"/>
</dbReference>
<dbReference type="InterPro" id="IPR040256">
    <property type="entry name" value="At4g02000-like"/>
</dbReference>
<dbReference type="STRING" id="2094558.A0A314YF35"/>
<accession>A0A314YF35</accession>
<keyword evidence="2" id="KW-1185">Reference proteome</keyword>
<sequence>MWWLDWKVLVDTINIWIVRGCWFIDSLCVCMEAMVMEFSSRFALTDAEQEEPKAKVTIVDIGDQKISCAFNSKDEQDTILREGLWLFNGYLMALAKADGTTNPKHIPLLKQDLWVQVKGLPLGYMTSTMRKIIGDALGGYMVTYQSKKMETLGSYLRIRVTLNFSKLLRWSLLLRLTENPLKLM</sequence>
<organism evidence="1 2">
    <name type="scientific">Prunus yedoensis var. nudiflora</name>
    <dbReference type="NCBI Taxonomy" id="2094558"/>
    <lineage>
        <taxon>Eukaryota</taxon>
        <taxon>Viridiplantae</taxon>
        <taxon>Streptophyta</taxon>
        <taxon>Embryophyta</taxon>
        <taxon>Tracheophyta</taxon>
        <taxon>Spermatophyta</taxon>
        <taxon>Magnoliopsida</taxon>
        <taxon>eudicotyledons</taxon>
        <taxon>Gunneridae</taxon>
        <taxon>Pentapetalae</taxon>
        <taxon>rosids</taxon>
        <taxon>fabids</taxon>
        <taxon>Rosales</taxon>
        <taxon>Rosaceae</taxon>
        <taxon>Amygdaloideae</taxon>
        <taxon>Amygdaleae</taxon>
        <taxon>Prunus</taxon>
    </lineage>
</organism>
<reference evidence="1 2" key="1">
    <citation type="submission" date="2018-02" db="EMBL/GenBank/DDBJ databases">
        <title>Draft genome of wild Prunus yedoensis var. nudiflora.</title>
        <authorList>
            <person name="Baek S."/>
            <person name="Kim J.-H."/>
            <person name="Choi K."/>
            <person name="Kim G.-B."/>
            <person name="Cho A."/>
            <person name="Jang H."/>
            <person name="Shin C.-H."/>
            <person name="Yu H.-J."/>
            <person name="Mun J.-H."/>
        </authorList>
    </citation>
    <scope>NUCLEOTIDE SEQUENCE [LARGE SCALE GENOMIC DNA]</scope>
    <source>
        <strain evidence="2">cv. Jeju island</strain>
        <tissue evidence="1">Leaf</tissue>
    </source>
</reference>